<keyword evidence="11" id="KW-1185">Reference proteome</keyword>
<evidence type="ECO:0000256" key="6">
    <source>
        <dbReference type="ARBA" id="ARBA00049091"/>
    </source>
</evidence>
<dbReference type="PANTHER" id="PTHR11592">
    <property type="entry name" value="GLUTATHIONE PEROXIDASE"/>
    <property type="match status" value="1"/>
</dbReference>
<dbReference type="OrthoDB" id="446890at2759"/>
<feature type="signal peptide" evidence="8">
    <location>
        <begin position="1"/>
        <end position="19"/>
    </location>
</feature>
<keyword evidence="8" id="KW-0732">Signal</keyword>
<sequence length="260" mass="28933">MSCGQMLLRHHLLLPLTRTELFSSTAVSSRTNYRIRDTITCYYLNRRHSSLSRARNLSAIKQPRFPTTPSAHCTPPSAAPPPVAASAFLSTMASATAFYDFKPLDKRGQEVPLADYKGKVVLVVNTASKCGFTPQYAGLEKLWTEIKEKHPDDFVILGFPCNQFGGQEPGTDDEIQNFCQVNYGVSFPIMKKIDVNGDGADPLYKWLTNEKPGLMGIKRVKWNFEKFLVGRDGKIKGRWASTTKPESLTQPILDALAESA</sequence>
<evidence type="ECO:0000256" key="1">
    <source>
        <dbReference type="ARBA" id="ARBA00006926"/>
    </source>
</evidence>
<dbReference type="STRING" id="41688.A0A2N3N6G8"/>
<comment type="similarity">
    <text evidence="1 7">Belongs to the glutathione peroxidase family.</text>
</comment>
<keyword evidence="5" id="KW-0676">Redox-active center</keyword>
<feature type="domain" description="Thioredoxin" evidence="9">
    <location>
        <begin position="92"/>
        <end position="258"/>
    </location>
</feature>
<dbReference type="PROSITE" id="PS00763">
    <property type="entry name" value="GLUTATHIONE_PEROXID_2"/>
    <property type="match status" value="1"/>
</dbReference>
<evidence type="ECO:0000313" key="11">
    <source>
        <dbReference type="Proteomes" id="UP000233524"/>
    </source>
</evidence>
<dbReference type="InterPro" id="IPR029760">
    <property type="entry name" value="GPX_CS"/>
</dbReference>
<dbReference type="VEuPathDB" id="FungiDB:jhhlp_006616"/>
<comment type="catalytic activity">
    <reaction evidence="6">
        <text>a hydroperoxide + [thioredoxin]-dithiol = an alcohol + [thioredoxin]-disulfide + H2O</text>
        <dbReference type="Rhea" id="RHEA:62620"/>
        <dbReference type="Rhea" id="RHEA-COMP:10698"/>
        <dbReference type="Rhea" id="RHEA-COMP:10700"/>
        <dbReference type="ChEBI" id="CHEBI:15377"/>
        <dbReference type="ChEBI" id="CHEBI:29950"/>
        <dbReference type="ChEBI" id="CHEBI:30879"/>
        <dbReference type="ChEBI" id="CHEBI:35924"/>
        <dbReference type="ChEBI" id="CHEBI:50058"/>
        <dbReference type="EC" id="1.11.1.24"/>
    </reaction>
</comment>
<dbReference type="PANTHER" id="PTHR11592:SF78">
    <property type="entry name" value="GLUTATHIONE PEROXIDASE"/>
    <property type="match status" value="1"/>
</dbReference>
<dbReference type="FunFam" id="3.40.30.10:FF:000010">
    <property type="entry name" value="Glutathione peroxidase"/>
    <property type="match status" value="1"/>
</dbReference>
<dbReference type="PROSITE" id="PS51352">
    <property type="entry name" value="THIOREDOXIN_2"/>
    <property type="match status" value="1"/>
</dbReference>
<dbReference type="Proteomes" id="UP000233524">
    <property type="component" value="Unassembled WGS sequence"/>
</dbReference>
<evidence type="ECO:0000313" key="10">
    <source>
        <dbReference type="EMBL" id="PKS08004.1"/>
    </source>
</evidence>
<reference evidence="10 11" key="1">
    <citation type="journal article" date="2017" name="G3 (Bethesda)">
        <title>First Draft Genome Sequence of the Pathogenic Fungus Lomentospora prolificans (Formerly Scedosporium prolificans).</title>
        <authorList>
            <person name="Luo R."/>
            <person name="Zimin A."/>
            <person name="Workman R."/>
            <person name="Fan Y."/>
            <person name="Pertea G."/>
            <person name="Grossman N."/>
            <person name="Wear M.P."/>
            <person name="Jia B."/>
            <person name="Miller H."/>
            <person name="Casadevall A."/>
            <person name="Timp W."/>
            <person name="Zhang S.X."/>
            <person name="Salzberg S.L."/>
        </authorList>
    </citation>
    <scope>NUCLEOTIDE SEQUENCE [LARGE SCALE GENOMIC DNA]</scope>
    <source>
        <strain evidence="10 11">JHH-5317</strain>
    </source>
</reference>
<dbReference type="InterPro" id="IPR000889">
    <property type="entry name" value="Glutathione_peroxidase"/>
</dbReference>
<keyword evidence="3" id="KW-0049">Antioxidant</keyword>
<dbReference type="GO" id="GO:0140824">
    <property type="term" value="F:thioredoxin-dependent peroxiredoxin activity"/>
    <property type="evidence" value="ECO:0007669"/>
    <property type="project" value="UniProtKB-EC"/>
</dbReference>
<dbReference type="FunCoup" id="A0A2N3N6G8">
    <property type="interactions" value="548"/>
</dbReference>
<organism evidence="10 11">
    <name type="scientific">Lomentospora prolificans</name>
    <dbReference type="NCBI Taxonomy" id="41688"/>
    <lineage>
        <taxon>Eukaryota</taxon>
        <taxon>Fungi</taxon>
        <taxon>Dikarya</taxon>
        <taxon>Ascomycota</taxon>
        <taxon>Pezizomycotina</taxon>
        <taxon>Sordariomycetes</taxon>
        <taxon>Hypocreomycetidae</taxon>
        <taxon>Microascales</taxon>
        <taxon>Microascaceae</taxon>
        <taxon>Lomentospora</taxon>
    </lineage>
</organism>
<dbReference type="InterPro" id="IPR013766">
    <property type="entry name" value="Thioredoxin_domain"/>
</dbReference>
<evidence type="ECO:0000256" key="7">
    <source>
        <dbReference type="RuleBase" id="RU000499"/>
    </source>
</evidence>
<dbReference type="AlphaFoldDB" id="A0A2N3N6G8"/>
<proteinExistence type="inferred from homology"/>
<feature type="chain" id="PRO_5014923938" description="Glutathione peroxidase" evidence="8">
    <location>
        <begin position="20"/>
        <end position="260"/>
    </location>
</feature>
<protein>
    <recommendedName>
        <fullName evidence="7">Glutathione peroxidase</fullName>
    </recommendedName>
</protein>
<keyword evidence="2 7" id="KW-0575">Peroxidase</keyword>
<dbReference type="GO" id="GO:0034599">
    <property type="term" value="P:cellular response to oxidative stress"/>
    <property type="evidence" value="ECO:0007669"/>
    <property type="project" value="TreeGrafter"/>
</dbReference>
<evidence type="ECO:0000256" key="8">
    <source>
        <dbReference type="SAM" id="SignalP"/>
    </source>
</evidence>
<keyword evidence="4 7" id="KW-0560">Oxidoreductase</keyword>
<dbReference type="EMBL" id="NLAX01000701">
    <property type="protein sequence ID" value="PKS08004.1"/>
    <property type="molecule type" value="Genomic_DNA"/>
</dbReference>
<accession>A0A2N3N6G8</accession>
<gene>
    <name evidence="10" type="ORF">jhhlp_006616</name>
</gene>
<dbReference type="PRINTS" id="PR01011">
    <property type="entry name" value="GLUTPROXDASE"/>
</dbReference>
<comment type="caution">
    <text evidence="10">The sequence shown here is derived from an EMBL/GenBank/DDBJ whole genome shotgun (WGS) entry which is preliminary data.</text>
</comment>
<dbReference type="CDD" id="cd00340">
    <property type="entry name" value="GSH_Peroxidase"/>
    <property type="match status" value="1"/>
</dbReference>
<evidence type="ECO:0000259" key="9">
    <source>
        <dbReference type="PROSITE" id="PS51352"/>
    </source>
</evidence>
<dbReference type="Gene3D" id="3.40.30.10">
    <property type="entry name" value="Glutaredoxin"/>
    <property type="match status" value="1"/>
</dbReference>
<evidence type="ECO:0000256" key="3">
    <source>
        <dbReference type="ARBA" id="ARBA00022862"/>
    </source>
</evidence>
<evidence type="ECO:0000256" key="4">
    <source>
        <dbReference type="ARBA" id="ARBA00023002"/>
    </source>
</evidence>
<dbReference type="SUPFAM" id="SSF52833">
    <property type="entry name" value="Thioredoxin-like"/>
    <property type="match status" value="1"/>
</dbReference>
<dbReference type="Pfam" id="PF00255">
    <property type="entry name" value="GSHPx"/>
    <property type="match status" value="1"/>
</dbReference>
<dbReference type="PROSITE" id="PS51355">
    <property type="entry name" value="GLUTATHIONE_PEROXID_3"/>
    <property type="match status" value="1"/>
</dbReference>
<dbReference type="InParanoid" id="A0A2N3N6G8"/>
<dbReference type="InterPro" id="IPR036249">
    <property type="entry name" value="Thioredoxin-like_sf"/>
</dbReference>
<evidence type="ECO:0000256" key="5">
    <source>
        <dbReference type="ARBA" id="ARBA00023284"/>
    </source>
</evidence>
<dbReference type="InterPro" id="IPR029759">
    <property type="entry name" value="GPX_AS"/>
</dbReference>
<dbReference type="PROSITE" id="PS00460">
    <property type="entry name" value="GLUTATHIONE_PEROXID_1"/>
    <property type="match status" value="1"/>
</dbReference>
<evidence type="ECO:0000256" key="2">
    <source>
        <dbReference type="ARBA" id="ARBA00022559"/>
    </source>
</evidence>
<name>A0A2N3N6G8_9PEZI</name>